<comment type="caution">
    <text evidence="1">The sequence shown here is derived from an EMBL/GenBank/DDBJ whole genome shotgun (WGS) entry which is preliminary data.</text>
</comment>
<name>A0ABT7JZ78_9HYPH</name>
<evidence type="ECO:0000313" key="2">
    <source>
        <dbReference type="Proteomes" id="UP001172645"/>
    </source>
</evidence>
<evidence type="ECO:0000313" key="1">
    <source>
        <dbReference type="EMBL" id="MDL2401617.1"/>
    </source>
</evidence>
<keyword evidence="2" id="KW-1185">Reference proteome</keyword>
<dbReference type="RefSeq" id="WP_285870855.1">
    <property type="nucleotide sequence ID" value="NZ_JARFYM010000021.1"/>
</dbReference>
<reference evidence="1" key="1">
    <citation type="submission" date="2023-06" db="EMBL/GenBank/DDBJ databases">
        <title>Phylogenetic Diversity of Rhizobium strains.</title>
        <authorList>
            <person name="Moura F.T."/>
            <person name="Helene L.C.F."/>
            <person name="Hungria M."/>
        </authorList>
    </citation>
    <scope>NUCLEOTIDE SEQUENCE</scope>
    <source>
        <strain evidence="1">CCGE526</strain>
    </source>
</reference>
<dbReference type="Proteomes" id="UP001172645">
    <property type="component" value="Unassembled WGS sequence"/>
</dbReference>
<sequence length="78" mass="8985">MNATTISNWASRNNFHARGPFTFHRYDKDRSLAIEIKRASVVVIVETVGRPPRIKARLFKDLRYDPLNDIIDGMDLAI</sequence>
<accession>A0ABT7JZ78</accession>
<proteinExistence type="predicted"/>
<gene>
    <name evidence="1" type="ORF">PY649_22165</name>
</gene>
<protein>
    <submittedName>
        <fullName evidence="1">Uncharacterized protein</fullName>
    </submittedName>
</protein>
<organism evidence="1 2">
    <name type="scientific">Rhizobium mayense</name>
    <dbReference type="NCBI Taxonomy" id="1312184"/>
    <lineage>
        <taxon>Bacteria</taxon>
        <taxon>Pseudomonadati</taxon>
        <taxon>Pseudomonadota</taxon>
        <taxon>Alphaproteobacteria</taxon>
        <taxon>Hyphomicrobiales</taxon>
        <taxon>Rhizobiaceae</taxon>
        <taxon>Rhizobium/Agrobacterium group</taxon>
        <taxon>Rhizobium</taxon>
    </lineage>
</organism>
<dbReference type="EMBL" id="JARFYM010000021">
    <property type="protein sequence ID" value="MDL2401617.1"/>
    <property type="molecule type" value="Genomic_DNA"/>
</dbReference>